<dbReference type="InterPro" id="IPR001279">
    <property type="entry name" value="Metallo-B-lactamas"/>
</dbReference>
<dbReference type="SUPFAM" id="SSF56281">
    <property type="entry name" value="Metallo-hydrolase/oxidoreductase"/>
    <property type="match status" value="1"/>
</dbReference>
<dbReference type="PANTHER" id="PTHR23131">
    <property type="entry name" value="ENDORIBONUCLEASE LACTB2"/>
    <property type="match status" value="1"/>
</dbReference>
<dbReference type="EMBL" id="BMEV01000050">
    <property type="protein sequence ID" value="GFZ82695.1"/>
    <property type="molecule type" value="Genomic_DNA"/>
</dbReference>
<dbReference type="Gene3D" id="3.60.15.10">
    <property type="entry name" value="Ribonuclease Z/Hydroxyacylglutathione hydrolase-like"/>
    <property type="match status" value="1"/>
</dbReference>
<dbReference type="Pfam" id="PF00753">
    <property type="entry name" value="Lactamase_B"/>
    <property type="match status" value="1"/>
</dbReference>
<evidence type="ECO:0000313" key="2">
    <source>
        <dbReference type="EMBL" id="GFZ82695.1"/>
    </source>
</evidence>
<comment type="caution">
    <text evidence="2">The sequence shown here is derived from an EMBL/GenBank/DDBJ whole genome shotgun (WGS) entry which is preliminary data.</text>
</comment>
<proteinExistence type="predicted"/>
<dbReference type="SMART" id="SM00849">
    <property type="entry name" value="Lactamase_B"/>
    <property type="match status" value="1"/>
</dbReference>
<dbReference type="InterPro" id="IPR050662">
    <property type="entry name" value="Sec-metab_biosynth-thioest"/>
</dbReference>
<dbReference type="PANTHER" id="PTHR23131:SF4">
    <property type="entry name" value="METALLO-BETA-LACTAMASE SUPERFAMILY POTEIN"/>
    <property type="match status" value="1"/>
</dbReference>
<evidence type="ECO:0000313" key="3">
    <source>
        <dbReference type="Proteomes" id="UP000602050"/>
    </source>
</evidence>
<dbReference type="InterPro" id="IPR036866">
    <property type="entry name" value="RibonucZ/Hydroxyglut_hydro"/>
</dbReference>
<keyword evidence="2" id="KW-0378">Hydrolase</keyword>
<gene>
    <name evidence="2" type="ORF">GCM10010978_24220</name>
</gene>
<sequence>MLIPITDSIQKIVITFPQGMGSVNSYLMKGSKGYTIIDTGMNHREAKEIWKSFLSQGEKIEKVVLTHVHEDHVGLAKWFQEKIGIPVYVSDIGYQEMKKNLNRSMEDIQRLIQNHGGPEIPKTFRWDLSIYDFEPDGIFAEGDVIRLGDDEFQAIWTPGHAPDQFCFYAKEEKLMIVGDHILKDIAPVIGLWNGKEGNPLQEYLTSLQKIKPYSANLALPGHGETIDQLYDRILELEKRHQWRLEQVYRLLKGEPKTAYEICADIYGEVDILTHISTFMATLTRLIYLETLGKIYRIDKDGVTLFHQH</sequence>
<dbReference type="GO" id="GO:0016787">
    <property type="term" value="F:hydrolase activity"/>
    <property type="evidence" value="ECO:0007669"/>
    <property type="project" value="UniProtKB-KW"/>
</dbReference>
<dbReference type="CDD" id="cd07725">
    <property type="entry name" value="TTHA1429-like_MBL-fold"/>
    <property type="match status" value="1"/>
</dbReference>
<dbReference type="Proteomes" id="UP000602050">
    <property type="component" value="Unassembled WGS sequence"/>
</dbReference>
<feature type="domain" description="Metallo-beta-lactamase" evidence="1">
    <location>
        <begin position="22"/>
        <end position="222"/>
    </location>
</feature>
<reference evidence="2" key="1">
    <citation type="journal article" date="2014" name="Int. J. Syst. Evol. Microbiol.">
        <title>Complete genome sequence of Corynebacterium casei LMG S-19264T (=DSM 44701T), isolated from a smear-ripened cheese.</title>
        <authorList>
            <consortium name="US DOE Joint Genome Institute (JGI-PGF)"/>
            <person name="Walter F."/>
            <person name="Albersmeier A."/>
            <person name="Kalinowski J."/>
            <person name="Ruckert C."/>
        </authorList>
    </citation>
    <scope>NUCLEOTIDE SEQUENCE</scope>
    <source>
        <strain evidence="2">CGMCC 1.12360</strain>
    </source>
</reference>
<dbReference type="RefSeq" id="WP_188392675.1">
    <property type="nucleotide sequence ID" value="NZ_BMEV01000050.1"/>
</dbReference>
<dbReference type="AlphaFoldDB" id="A0A8J2TN66"/>
<name>A0A8J2TN66_9BACI</name>
<keyword evidence="3" id="KW-1185">Reference proteome</keyword>
<accession>A0A8J2TN66</accession>
<protein>
    <submittedName>
        <fullName evidence="2">MBL fold hydrolase</fullName>
    </submittedName>
</protein>
<organism evidence="2 3">
    <name type="scientific">Compostibacillus humi</name>
    <dbReference type="NCBI Taxonomy" id="1245525"/>
    <lineage>
        <taxon>Bacteria</taxon>
        <taxon>Bacillati</taxon>
        <taxon>Bacillota</taxon>
        <taxon>Bacilli</taxon>
        <taxon>Bacillales</taxon>
        <taxon>Bacillaceae</taxon>
        <taxon>Compostibacillus</taxon>
    </lineage>
</organism>
<evidence type="ECO:0000259" key="1">
    <source>
        <dbReference type="SMART" id="SM00849"/>
    </source>
</evidence>
<reference evidence="2" key="2">
    <citation type="submission" date="2020-09" db="EMBL/GenBank/DDBJ databases">
        <authorList>
            <person name="Sun Q."/>
            <person name="Zhou Y."/>
        </authorList>
    </citation>
    <scope>NUCLEOTIDE SEQUENCE</scope>
    <source>
        <strain evidence="2">CGMCC 1.12360</strain>
    </source>
</reference>